<dbReference type="Proteomes" id="UP000618943">
    <property type="component" value="Unassembled WGS sequence"/>
</dbReference>
<accession>A0ABS1HAD3</accession>
<name>A0ABS1HAD3_9BACL</name>
<sequence length="74" mass="8459">MLKKLPIINVNTLLDAKFTDAFEERTENTEAFGDTIGSIQLQLRKEVVKVVATTYKNTETQVAEEIEKILFKNQ</sequence>
<evidence type="ECO:0000313" key="1">
    <source>
        <dbReference type="EMBL" id="MBK3496363.1"/>
    </source>
</evidence>
<proteinExistence type="predicted"/>
<evidence type="ECO:0000313" key="2">
    <source>
        <dbReference type="Proteomes" id="UP000618943"/>
    </source>
</evidence>
<dbReference type="RefSeq" id="WP_200749836.1">
    <property type="nucleotide sequence ID" value="NZ_JAEOAH010000029.1"/>
</dbReference>
<dbReference type="EMBL" id="JAEOAH010000029">
    <property type="protein sequence ID" value="MBK3496363.1"/>
    <property type="molecule type" value="Genomic_DNA"/>
</dbReference>
<reference evidence="1 2" key="1">
    <citation type="submission" date="2020-12" db="EMBL/GenBank/DDBJ databases">
        <title>YIM B01967 draft genome.</title>
        <authorList>
            <person name="Yan X."/>
        </authorList>
    </citation>
    <scope>NUCLEOTIDE SEQUENCE [LARGE SCALE GENOMIC DNA]</scope>
    <source>
        <strain evidence="1 2">YIM B01967</strain>
    </source>
</reference>
<gene>
    <name evidence="1" type="ORF">JFL43_16150</name>
</gene>
<organism evidence="1 2">
    <name type="scientific">Viridibacillus soli</name>
    <dbReference type="NCBI Taxonomy" id="2798301"/>
    <lineage>
        <taxon>Bacteria</taxon>
        <taxon>Bacillati</taxon>
        <taxon>Bacillota</taxon>
        <taxon>Bacilli</taxon>
        <taxon>Bacillales</taxon>
        <taxon>Caryophanaceae</taxon>
        <taxon>Viridibacillus</taxon>
    </lineage>
</organism>
<keyword evidence="2" id="KW-1185">Reference proteome</keyword>
<protein>
    <submittedName>
        <fullName evidence="1">Uncharacterized protein</fullName>
    </submittedName>
</protein>
<comment type="caution">
    <text evidence="1">The sequence shown here is derived from an EMBL/GenBank/DDBJ whole genome shotgun (WGS) entry which is preliminary data.</text>
</comment>